<keyword evidence="10" id="KW-1015">Disulfide bond</keyword>
<dbReference type="Proteomes" id="UP000007798">
    <property type="component" value="Unassembled WGS sequence"/>
</dbReference>
<dbReference type="eggNOG" id="ENOG502S4E7">
    <property type="taxonomic scope" value="Eukaryota"/>
</dbReference>
<dbReference type="KEGG" id="dwi:6640946"/>
<evidence type="ECO:0000256" key="9">
    <source>
        <dbReference type="ARBA" id="ARBA00023136"/>
    </source>
</evidence>
<evidence type="ECO:0000256" key="12">
    <source>
        <dbReference type="SAM" id="Phobius"/>
    </source>
</evidence>
<keyword evidence="9 12" id="KW-0472">Membrane</keyword>
<evidence type="ECO:0000256" key="5">
    <source>
        <dbReference type="ARBA" id="ARBA00022719"/>
    </source>
</evidence>
<dbReference type="GO" id="GO:0047057">
    <property type="term" value="F:vitamin-K-epoxide reductase (warfarin-sensitive) activity"/>
    <property type="evidence" value="ECO:0007669"/>
    <property type="project" value="UniProtKB-EC"/>
</dbReference>
<keyword evidence="15" id="KW-1185">Reference proteome</keyword>
<dbReference type="PANTHER" id="PTHR14519">
    <property type="entry name" value="VITAMIN K EPOXIDE REDUCTASE COMPLEX, SUBUNIT 1"/>
    <property type="match status" value="1"/>
</dbReference>
<keyword evidence="8" id="KW-0560">Oxidoreductase</keyword>
<evidence type="ECO:0000256" key="11">
    <source>
        <dbReference type="ARBA" id="ARBA00023284"/>
    </source>
</evidence>
<feature type="transmembrane region" description="Helical" evidence="12">
    <location>
        <begin position="129"/>
        <end position="151"/>
    </location>
</feature>
<accession>B4MRY3</accession>
<dbReference type="EC" id="1.17.4.4" evidence="3"/>
<dbReference type="SMART" id="SM00756">
    <property type="entry name" value="VKc"/>
    <property type="match status" value="1"/>
</dbReference>
<evidence type="ECO:0000256" key="6">
    <source>
        <dbReference type="ARBA" id="ARBA00022824"/>
    </source>
</evidence>
<dbReference type="OMA" id="YVINFAL"/>
<evidence type="ECO:0000313" key="14">
    <source>
        <dbReference type="EMBL" id="EDW74872.1"/>
    </source>
</evidence>
<dbReference type="Pfam" id="PF07884">
    <property type="entry name" value="VKOR"/>
    <property type="match status" value="1"/>
</dbReference>
<dbReference type="EMBL" id="CH963850">
    <property type="protein sequence ID" value="EDW74872.1"/>
    <property type="molecule type" value="Genomic_DNA"/>
</dbReference>
<evidence type="ECO:0000256" key="3">
    <source>
        <dbReference type="ARBA" id="ARBA00012278"/>
    </source>
</evidence>
<evidence type="ECO:0000256" key="1">
    <source>
        <dbReference type="ARBA" id="ARBA00004477"/>
    </source>
</evidence>
<feature type="domain" description="Vitamin K epoxide reductase" evidence="13">
    <location>
        <begin position="5"/>
        <end position="154"/>
    </location>
</feature>
<dbReference type="OrthoDB" id="17010at2759"/>
<feature type="transmembrane region" description="Helical" evidence="12">
    <location>
        <begin position="12"/>
        <end position="31"/>
    </location>
</feature>
<comment type="similarity">
    <text evidence="2">Belongs to the VKOR family.</text>
</comment>
<dbReference type="Gene3D" id="1.20.1440.130">
    <property type="entry name" value="VKOR domain"/>
    <property type="match status" value="1"/>
</dbReference>
<dbReference type="InterPro" id="IPR042406">
    <property type="entry name" value="VKORC1/VKORC1L1"/>
</dbReference>
<dbReference type="PANTHER" id="PTHR14519:SF8">
    <property type="entry name" value="VITAMIN K EPOXIDE REDUCTASE COMPLEX SUBUNIT 1"/>
    <property type="match status" value="1"/>
</dbReference>
<organism evidence="14 15">
    <name type="scientific">Drosophila willistoni</name>
    <name type="common">Fruit fly</name>
    <dbReference type="NCBI Taxonomy" id="7260"/>
    <lineage>
        <taxon>Eukaryota</taxon>
        <taxon>Metazoa</taxon>
        <taxon>Ecdysozoa</taxon>
        <taxon>Arthropoda</taxon>
        <taxon>Hexapoda</taxon>
        <taxon>Insecta</taxon>
        <taxon>Pterygota</taxon>
        <taxon>Neoptera</taxon>
        <taxon>Endopterygota</taxon>
        <taxon>Diptera</taxon>
        <taxon>Brachycera</taxon>
        <taxon>Muscomorpha</taxon>
        <taxon>Ephydroidea</taxon>
        <taxon>Drosophilidae</taxon>
        <taxon>Drosophila</taxon>
        <taxon>Sophophora</taxon>
    </lineage>
</organism>
<comment type="subcellular location">
    <subcellularLocation>
        <location evidence="1">Endoplasmic reticulum membrane</location>
        <topology evidence="1">Multi-pass membrane protein</topology>
    </subcellularLocation>
</comment>
<dbReference type="GO" id="GO:0005789">
    <property type="term" value="C:endoplasmic reticulum membrane"/>
    <property type="evidence" value="ECO:0007669"/>
    <property type="project" value="UniProtKB-SubCell"/>
</dbReference>
<keyword evidence="6" id="KW-0256">Endoplasmic reticulum</keyword>
<dbReference type="AlphaFoldDB" id="B4MRY3"/>
<keyword evidence="11" id="KW-0676">Redox-active center</keyword>
<evidence type="ECO:0000259" key="13">
    <source>
        <dbReference type="SMART" id="SM00756"/>
    </source>
</evidence>
<gene>
    <name evidence="14" type="primary">Dwil\GK19102</name>
    <name evidence="14" type="ORF">Dwil_GK19102</name>
</gene>
<dbReference type="InParanoid" id="B4MRY3"/>
<dbReference type="FunCoup" id="B4MRY3">
    <property type="interactions" value="198"/>
</dbReference>
<dbReference type="GO" id="GO:0042373">
    <property type="term" value="P:vitamin K metabolic process"/>
    <property type="evidence" value="ECO:0007669"/>
    <property type="project" value="InterPro"/>
</dbReference>
<dbReference type="InterPro" id="IPR038354">
    <property type="entry name" value="VKOR_sf"/>
</dbReference>
<sequence>MSGILVPSANRLRFLCLCGLAISIYSLYIKIQLDNNENYRAMCDIAEQISCTAVFKSDYGRGFGLTRLIFGSSSTFLNPPNGAIGCVYYFLFLASSFYECRWLCIFQLVISILTLILCCYLGGLLLFVLYDLCIVCVIIYVIHVLLLWQVFGRYKHLYLRKLATE</sequence>
<dbReference type="HOGENOM" id="CLU_105471_0_0_1"/>
<name>B4MRY3_DROWI</name>
<evidence type="ECO:0000256" key="10">
    <source>
        <dbReference type="ARBA" id="ARBA00023157"/>
    </source>
</evidence>
<dbReference type="PhylomeDB" id="B4MRY3"/>
<evidence type="ECO:0000256" key="7">
    <source>
        <dbReference type="ARBA" id="ARBA00022989"/>
    </source>
</evidence>
<keyword evidence="7 12" id="KW-1133">Transmembrane helix</keyword>
<dbReference type="CDD" id="cd12917">
    <property type="entry name" value="VKOR_euk"/>
    <property type="match status" value="1"/>
</dbReference>
<keyword evidence="4 12" id="KW-0812">Transmembrane</keyword>
<proteinExistence type="inferred from homology"/>
<evidence type="ECO:0000256" key="2">
    <source>
        <dbReference type="ARBA" id="ARBA00006214"/>
    </source>
</evidence>
<evidence type="ECO:0000256" key="8">
    <source>
        <dbReference type="ARBA" id="ARBA00023002"/>
    </source>
</evidence>
<keyword evidence="5" id="KW-0874">Quinone</keyword>
<dbReference type="GO" id="GO:0048038">
    <property type="term" value="F:quinone binding"/>
    <property type="evidence" value="ECO:0007669"/>
    <property type="project" value="UniProtKB-KW"/>
</dbReference>
<dbReference type="InterPro" id="IPR012932">
    <property type="entry name" value="VKOR"/>
</dbReference>
<feature type="transmembrane region" description="Helical" evidence="12">
    <location>
        <begin position="82"/>
        <end position="98"/>
    </location>
</feature>
<feature type="transmembrane region" description="Helical" evidence="12">
    <location>
        <begin position="105"/>
        <end position="123"/>
    </location>
</feature>
<evidence type="ECO:0000256" key="4">
    <source>
        <dbReference type="ARBA" id="ARBA00022692"/>
    </source>
</evidence>
<evidence type="ECO:0000313" key="15">
    <source>
        <dbReference type="Proteomes" id="UP000007798"/>
    </source>
</evidence>
<reference evidence="14 15" key="1">
    <citation type="journal article" date="2007" name="Nature">
        <title>Evolution of genes and genomes on the Drosophila phylogeny.</title>
        <authorList>
            <consortium name="Drosophila 12 Genomes Consortium"/>
            <person name="Clark A.G."/>
            <person name="Eisen M.B."/>
            <person name="Smith D.R."/>
            <person name="Bergman C.M."/>
            <person name="Oliver B."/>
            <person name="Markow T.A."/>
            <person name="Kaufman T.C."/>
            <person name="Kellis M."/>
            <person name="Gelbart W."/>
            <person name="Iyer V.N."/>
            <person name="Pollard D.A."/>
            <person name="Sackton T.B."/>
            <person name="Larracuente A.M."/>
            <person name="Singh N.D."/>
            <person name="Abad J.P."/>
            <person name="Abt D.N."/>
            <person name="Adryan B."/>
            <person name="Aguade M."/>
            <person name="Akashi H."/>
            <person name="Anderson W.W."/>
            <person name="Aquadro C.F."/>
            <person name="Ardell D.H."/>
            <person name="Arguello R."/>
            <person name="Artieri C.G."/>
            <person name="Barbash D.A."/>
            <person name="Barker D."/>
            <person name="Barsanti P."/>
            <person name="Batterham P."/>
            <person name="Batzoglou S."/>
            <person name="Begun D."/>
            <person name="Bhutkar A."/>
            <person name="Blanco E."/>
            <person name="Bosak S.A."/>
            <person name="Bradley R.K."/>
            <person name="Brand A.D."/>
            <person name="Brent M.R."/>
            <person name="Brooks A.N."/>
            <person name="Brown R.H."/>
            <person name="Butlin R.K."/>
            <person name="Caggese C."/>
            <person name="Calvi B.R."/>
            <person name="Bernardo de Carvalho A."/>
            <person name="Caspi A."/>
            <person name="Castrezana S."/>
            <person name="Celniker S.E."/>
            <person name="Chang J.L."/>
            <person name="Chapple C."/>
            <person name="Chatterji S."/>
            <person name="Chinwalla A."/>
            <person name="Civetta A."/>
            <person name="Clifton S.W."/>
            <person name="Comeron J.M."/>
            <person name="Costello J.C."/>
            <person name="Coyne J.A."/>
            <person name="Daub J."/>
            <person name="David R.G."/>
            <person name="Delcher A.L."/>
            <person name="Delehaunty K."/>
            <person name="Do C.B."/>
            <person name="Ebling H."/>
            <person name="Edwards K."/>
            <person name="Eickbush T."/>
            <person name="Evans J.D."/>
            <person name="Filipski A."/>
            <person name="Findeiss S."/>
            <person name="Freyhult E."/>
            <person name="Fulton L."/>
            <person name="Fulton R."/>
            <person name="Garcia A.C."/>
            <person name="Gardiner A."/>
            <person name="Garfield D.A."/>
            <person name="Garvin B.E."/>
            <person name="Gibson G."/>
            <person name="Gilbert D."/>
            <person name="Gnerre S."/>
            <person name="Godfrey J."/>
            <person name="Good R."/>
            <person name="Gotea V."/>
            <person name="Gravely B."/>
            <person name="Greenberg A.J."/>
            <person name="Griffiths-Jones S."/>
            <person name="Gross S."/>
            <person name="Guigo R."/>
            <person name="Gustafson E.A."/>
            <person name="Haerty W."/>
            <person name="Hahn M.W."/>
            <person name="Halligan D.L."/>
            <person name="Halpern A.L."/>
            <person name="Halter G.M."/>
            <person name="Han M.V."/>
            <person name="Heger A."/>
            <person name="Hillier L."/>
            <person name="Hinrichs A.S."/>
            <person name="Holmes I."/>
            <person name="Hoskins R.A."/>
            <person name="Hubisz M.J."/>
            <person name="Hultmark D."/>
            <person name="Huntley M.A."/>
            <person name="Jaffe D.B."/>
            <person name="Jagadeeshan S."/>
            <person name="Jeck W.R."/>
            <person name="Johnson J."/>
            <person name="Jones C.D."/>
            <person name="Jordan W.C."/>
            <person name="Karpen G.H."/>
            <person name="Kataoka E."/>
            <person name="Keightley P.D."/>
            <person name="Kheradpour P."/>
            <person name="Kirkness E.F."/>
            <person name="Koerich L.B."/>
            <person name="Kristiansen K."/>
            <person name="Kudrna D."/>
            <person name="Kulathinal R.J."/>
            <person name="Kumar S."/>
            <person name="Kwok R."/>
            <person name="Lander E."/>
            <person name="Langley C.H."/>
            <person name="Lapoint R."/>
            <person name="Lazzaro B.P."/>
            <person name="Lee S.J."/>
            <person name="Levesque L."/>
            <person name="Li R."/>
            <person name="Lin C.F."/>
            <person name="Lin M.F."/>
            <person name="Lindblad-Toh K."/>
            <person name="Llopart A."/>
            <person name="Long M."/>
            <person name="Low L."/>
            <person name="Lozovsky E."/>
            <person name="Lu J."/>
            <person name="Luo M."/>
            <person name="Machado C.A."/>
            <person name="Makalowski W."/>
            <person name="Marzo M."/>
            <person name="Matsuda M."/>
            <person name="Matzkin L."/>
            <person name="McAllister B."/>
            <person name="McBride C.S."/>
            <person name="McKernan B."/>
            <person name="McKernan K."/>
            <person name="Mendez-Lago M."/>
            <person name="Minx P."/>
            <person name="Mollenhauer M.U."/>
            <person name="Montooth K."/>
            <person name="Mount S.M."/>
            <person name="Mu X."/>
            <person name="Myers E."/>
            <person name="Negre B."/>
            <person name="Newfeld S."/>
            <person name="Nielsen R."/>
            <person name="Noor M.A."/>
            <person name="O'Grady P."/>
            <person name="Pachter L."/>
            <person name="Papaceit M."/>
            <person name="Parisi M.J."/>
            <person name="Parisi M."/>
            <person name="Parts L."/>
            <person name="Pedersen J.S."/>
            <person name="Pesole G."/>
            <person name="Phillippy A.M."/>
            <person name="Ponting C.P."/>
            <person name="Pop M."/>
            <person name="Porcelli D."/>
            <person name="Powell J.R."/>
            <person name="Prohaska S."/>
            <person name="Pruitt K."/>
            <person name="Puig M."/>
            <person name="Quesneville H."/>
            <person name="Ram K.R."/>
            <person name="Rand D."/>
            <person name="Rasmussen M.D."/>
            <person name="Reed L.K."/>
            <person name="Reenan R."/>
            <person name="Reily A."/>
            <person name="Remington K.A."/>
            <person name="Rieger T.T."/>
            <person name="Ritchie M.G."/>
            <person name="Robin C."/>
            <person name="Rogers Y.H."/>
            <person name="Rohde C."/>
            <person name="Rozas J."/>
            <person name="Rubenfield M.J."/>
            <person name="Ruiz A."/>
            <person name="Russo S."/>
            <person name="Salzberg S.L."/>
            <person name="Sanchez-Gracia A."/>
            <person name="Saranga D.J."/>
            <person name="Sato H."/>
            <person name="Schaeffer S.W."/>
            <person name="Schatz M.C."/>
            <person name="Schlenke T."/>
            <person name="Schwartz R."/>
            <person name="Segarra C."/>
            <person name="Singh R.S."/>
            <person name="Sirot L."/>
            <person name="Sirota M."/>
            <person name="Sisneros N.B."/>
            <person name="Smith C.D."/>
            <person name="Smith T.F."/>
            <person name="Spieth J."/>
            <person name="Stage D.E."/>
            <person name="Stark A."/>
            <person name="Stephan W."/>
            <person name="Strausberg R.L."/>
            <person name="Strempel S."/>
            <person name="Sturgill D."/>
            <person name="Sutton G."/>
            <person name="Sutton G.G."/>
            <person name="Tao W."/>
            <person name="Teichmann S."/>
            <person name="Tobari Y.N."/>
            <person name="Tomimura Y."/>
            <person name="Tsolas J.M."/>
            <person name="Valente V.L."/>
            <person name="Venter E."/>
            <person name="Venter J.C."/>
            <person name="Vicario S."/>
            <person name="Vieira F.G."/>
            <person name="Vilella A.J."/>
            <person name="Villasante A."/>
            <person name="Walenz B."/>
            <person name="Wang J."/>
            <person name="Wasserman M."/>
            <person name="Watts T."/>
            <person name="Wilson D."/>
            <person name="Wilson R.K."/>
            <person name="Wing R.A."/>
            <person name="Wolfner M.F."/>
            <person name="Wong A."/>
            <person name="Wong G.K."/>
            <person name="Wu C.I."/>
            <person name="Wu G."/>
            <person name="Yamamoto D."/>
            <person name="Yang H.P."/>
            <person name="Yang S.P."/>
            <person name="Yorke J.A."/>
            <person name="Yoshida K."/>
            <person name="Zdobnov E."/>
            <person name="Zhang P."/>
            <person name="Zhang Y."/>
            <person name="Zimin A.V."/>
            <person name="Baldwin J."/>
            <person name="Abdouelleil A."/>
            <person name="Abdulkadir J."/>
            <person name="Abebe A."/>
            <person name="Abera B."/>
            <person name="Abreu J."/>
            <person name="Acer S.C."/>
            <person name="Aftuck L."/>
            <person name="Alexander A."/>
            <person name="An P."/>
            <person name="Anderson E."/>
            <person name="Anderson S."/>
            <person name="Arachi H."/>
            <person name="Azer M."/>
            <person name="Bachantsang P."/>
            <person name="Barry A."/>
            <person name="Bayul T."/>
            <person name="Berlin A."/>
            <person name="Bessette D."/>
            <person name="Bloom T."/>
            <person name="Blye J."/>
            <person name="Boguslavskiy L."/>
            <person name="Bonnet C."/>
            <person name="Boukhgalter B."/>
            <person name="Bourzgui I."/>
            <person name="Brown A."/>
            <person name="Cahill P."/>
            <person name="Channer S."/>
            <person name="Cheshatsang Y."/>
            <person name="Chuda L."/>
            <person name="Citroen M."/>
            <person name="Collymore A."/>
            <person name="Cooke P."/>
            <person name="Costello M."/>
            <person name="D'Aco K."/>
            <person name="Daza R."/>
            <person name="De Haan G."/>
            <person name="DeGray S."/>
            <person name="DeMaso C."/>
            <person name="Dhargay N."/>
            <person name="Dooley K."/>
            <person name="Dooley E."/>
            <person name="Doricent M."/>
            <person name="Dorje P."/>
            <person name="Dorjee K."/>
            <person name="Dupes A."/>
            <person name="Elong R."/>
            <person name="Falk J."/>
            <person name="Farina A."/>
            <person name="Faro S."/>
            <person name="Ferguson D."/>
            <person name="Fisher S."/>
            <person name="Foley C.D."/>
            <person name="Franke A."/>
            <person name="Friedrich D."/>
            <person name="Gadbois L."/>
            <person name="Gearin G."/>
            <person name="Gearin C.R."/>
            <person name="Giannoukos G."/>
            <person name="Goode T."/>
            <person name="Graham J."/>
            <person name="Grandbois E."/>
            <person name="Grewal S."/>
            <person name="Gyaltsen K."/>
            <person name="Hafez N."/>
            <person name="Hagos B."/>
            <person name="Hall J."/>
            <person name="Henson C."/>
            <person name="Hollinger A."/>
            <person name="Honan T."/>
            <person name="Huard M.D."/>
            <person name="Hughes L."/>
            <person name="Hurhula B."/>
            <person name="Husby M.E."/>
            <person name="Kamat A."/>
            <person name="Kanga B."/>
            <person name="Kashin S."/>
            <person name="Khazanovich D."/>
            <person name="Kisner P."/>
            <person name="Lance K."/>
            <person name="Lara M."/>
            <person name="Lee W."/>
            <person name="Lennon N."/>
            <person name="Letendre F."/>
            <person name="LeVine R."/>
            <person name="Lipovsky A."/>
            <person name="Liu X."/>
            <person name="Liu J."/>
            <person name="Liu S."/>
            <person name="Lokyitsang T."/>
            <person name="Lokyitsang Y."/>
            <person name="Lubonja R."/>
            <person name="Lui A."/>
            <person name="MacDonald P."/>
            <person name="Magnisalis V."/>
            <person name="Maru K."/>
            <person name="Matthews C."/>
            <person name="McCusker W."/>
            <person name="McDonough S."/>
            <person name="Mehta T."/>
            <person name="Meldrim J."/>
            <person name="Meneus L."/>
            <person name="Mihai O."/>
            <person name="Mihalev A."/>
            <person name="Mihova T."/>
            <person name="Mittelman R."/>
            <person name="Mlenga V."/>
            <person name="Montmayeur A."/>
            <person name="Mulrain L."/>
            <person name="Navidi A."/>
            <person name="Naylor J."/>
            <person name="Negash T."/>
            <person name="Nguyen T."/>
            <person name="Nguyen N."/>
            <person name="Nicol R."/>
            <person name="Norbu C."/>
            <person name="Norbu N."/>
            <person name="Novod N."/>
            <person name="O'Neill B."/>
            <person name="Osman S."/>
            <person name="Markiewicz E."/>
            <person name="Oyono O.L."/>
            <person name="Patti C."/>
            <person name="Phunkhang P."/>
            <person name="Pierre F."/>
            <person name="Priest M."/>
            <person name="Raghuraman S."/>
            <person name="Rege F."/>
            <person name="Reyes R."/>
            <person name="Rise C."/>
            <person name="Rogov P."/>
            <person name="Ross K."/>
            <person name="Ryan E."/>
            <person name="Settipalli S."/>
            <person name="Shea T."/>
            <person name="Sherpa N."/>
            <person name="Shi L."/>
            <person name="Shih D."/>
            <person name="Sparrow T."/>
            <person name="Spaulding J."/>
            <person name="Stalker J."/>
            <person name="Stange-Thomann N."/>
            <person name="Stavropoulos S."/>
            <person name="Stone C."/>
            <person name="Strader C."/>
            <person name="Tesfaye S."/>
            <person name="Thomson T."/>
            <person name="Thoulutsang Y."/>
            <person name="Thoulutsang D."/>
            <person name="Topham K."/>
            <person name="Topping I."/>
            <person name="Tsamla T."/>
            <person name="Vassiliev H."/>
            <person name="Vo A."/>
            <person name="Wangchuk T."/>
            <person name="Wangdi T."/>
            <person name="Weiand M."/>
            <person name="Wilkinson J."/>
            <person name="Wilson A."/>
            <person name="Yadav S."/>
            <person name="Young G."/>
            <person name="Yu Q."/>
            <person name="Zembek L."/>
            <person name="Zhong D."/>
            <person name="Zimmer A."/>
            <person name="Zwirko Z."/>
            <person name="Jaffe D.B."/>
            <person name="Alvarez P."/>
            <person name="Brockman W."/>
            <person name="Butler J."/>
            <person name="Chin C."/>
            <person name="Gnerre S."/>
            <person name="Grabherr M."/>
            <person name="Kleber M."/>
            <person name="Mauceli E."/>
            <person name="MacCallum I."/>
        </authorList>
    </citation>
    <scope>NUCLEOTIDE SEQUENCE [LARGE SCALE GENOMIC DNA]</scope>
    <source>
        <strain evidence="15">Tucson 14030-0811.24</strain>
    </source>
</reference>
<protein>
    <recommendedName>
        <fullName evidence="3">vitamin-K-epoxide reductase (warfarin-sensitive)</fullName>
        <ecNumber evidence="3">1.17.4.4</ecNumber>
    </recommendedName>
</protein>